<dbReference type="InterPro" id="IPR050553">
    <property type="entry name" value="Thioredoxin_ResA/DsbE_sf"/>
</dbReference>
<comment type="subcellular location">
    <subcellularLocation>
        <location evidence="1">Cell envelope</location>
    </subcellularLocation>
</comment>
<evidence type="ECO:0000256" key="2">
    <source>
        <dbReference type="ARBA" id="ARBA00022748"/>
    </source>
</evidence>
<protein>
    <submittedName>
        <fullName evidence="5">TlpA family protein disulfide reductase</fullName>
    </submittedName>
</protein>
<dbReference type="OrthoDB" id="9815205at2"/>
<dbReference type="InterPro" id="IPR036249">
    <property type="entry name" value="Thioredoxin-like_sf"/>
</dbReference>
<evidence type="ECO:0000256" key="3">
    <source>
        <dbReference type="ARBA" id="ARBA00023284"/>
    </source>
</evidence>
<dbReference type="Gene3D" id="3.40.30.10">
    <property type="entry name" value="Glutaredoxin"/>
    <property type="match status" value="1"/>
</dbReference>
<dbReference type="GO" id="GO:0030313">
    <property type="term" value="C:cell envelope"/>
    <property type="evidence" value="ECO:0007669"/>
    <property type="project" value="UniProtKB-SubCell"/>
</dbReference>
<dbReference type="InterPro" id="IPR013740">
    <property type="entry name" value="Redoxin"/>
</dbReference>
<keyword evidence="3" id="KW-0676">Redox-active center</keyword>
<dbReference type="PANTHER" id="PTHR42852">
    <property type="entry name" value="THIOL:DISULFIDE INTERCHANGE PROTEIN DSBE"/>
    <property type="match status" value="1"/>
</dbReference>
<sequence length="159" mass="17902">MSVLPFLMYLTFVVTPLKPVVPVTPDVVFLDENNKEVSLNALKGKVVFINFWATWCPPCRAELPSIHKLKQAFRDNNKIVFLFVDVDGNMAKSKAFMKKHKYDLPVYAPKSPIPSNFLGSAIPTTVIIDKKGKMVGHIEGSMDYNTKEVMKGLKDLTEQ</sequence>
<evidence type="ECO:0000313" key="6">
    <source>
        <dbReference type="Proteomes" id="UP000261174"/>
    </source>
</evidence>
<dbReference type="SUPFAM" id="SSF52833">
    <property type="entry name" value="Thioredoxin-like"/>
    <property type="match status" value="1"/>
</dbReference>
<reference evidence="5 6" key="1">
    <citation type="submission" date="2018-08" db="EMBL/GenBank/DDBJ databases">
        <title>Chitinophaga sp. K20C18050901, a novel bacterium isolated from forest soil.</title>
        <authorList>
            <person name="Wang C."/>
        </authorList>
    </citation>
    <scope>NUCLEOTIDE SEQUENCE [LARGE SCALE GENOMIC DNA]</scope>
    <source>
        <strain evidence="5 6">K20C18050901</strain>
    </source>
</reference>
<evidence type="ECO:0000313" key="5">
    <source>
        <dbReference type="EMBL" id="RFM33595.1"/>
    </source>
</evidence>
<dbReference type="InterPro" id="IPR017937">
    <property type="entry name" value="Thioredoxin_CS"/>
</dbReference>
<dbReference type="Pfam" id="PF08534">
    <property type="entry name" value="Redoxin"/>
    <property type="match status" value="1"/>
</dbReference>
<gene>
    <name evidence="5" type="ORF">DXN04_16680</name>
</gene>
<dbReference type="EMBL" id="QTJV01000006">
    <property type="protein sequence ID" value="RFM33595.1"/>
    <property type="molecule type" value="Genomic_DNA"/>
</dbReference>
<dbReference type="AlphaFoldDB" id="A0A3E1P0C3"/>
<evidence type="ECO:0000259" key="4">
    <source>
        <dbReference type="PROSITE" id="PS51352"/>
    </source>
</evidence>
<dbReference type="PROSITE" id="PS51352">
    <property type="entry name" value="THIOREDOXIN_2"/>
    <property type="match status" value="1"/>
</dbReference>
<dbReference type="Proteomes" id="UP000261174">
    <property type="component" value="Unassembled WGS sequence"/>
</dbReference>
<accession>A0A3E1P0C3</accession>
<name>A0A3E1P0C3_9BACT</name>
<organism evidence="5 6">
    <name type="scientific">Chitinophaga silvisoli</name>
    <dbReference type="NCBI Taxonomy" id="2291814"/>
    <lineage>
        <taxon>Bacteria</taxon>
        <taxon>Pseudomonadati</taxon>
        <taxon>Bacteroidota</taxon>
        <taxon>Chitinophagia</taxon>
        <taxon>Chitinophagales</taxon>
        <taxon>Chitinophagaceae</taxon>
        <taxon>Chitinophaga</taxon>
    </lineage>
</organism>
<dbReference type="CDD" id="cd02966">
    <property type="entry name" value="TlpA_like_family"/>
    <property type="match status" value="1"/>
</dbReference>
<dbReference type="PANTHER" id="PTHR42852:SF17">
    <property type="entry name" value="THIOREDOXIN-LIKE PROTEIN HI_1115"/>
    <property type="match status" value="1"/>
</dbReference>
<dbReference type="GO" id="GO:0016491">
    <property type="term" value="F:oxidoreductase activity"/>
    <property type="evidence" value="ECO:0007669"/>
    <property type="project" value="InterPro"/>
</dbReference>
<dbReference type="InterPro" id="IPR013766">
    <property type="entry name" value="Thioredoxin_domain"/>
</dbReference>
<evidence type="ECO:0000256" key="1">
    <source>
        <dbReference type="ARBA" id="ARBA00004196"/>
    </source>
</evidence>
<keyword evidence="6" id="KW-1185">Reference proteome</keyword>
<proteinExistence type="predicted"/>
<comment type="caution">
    <text evidence="5">The sequence shown here is derived from an EMBL/GenBank/DDBJ whole genome shotgun (WGS) entry which is preliminary data.</text>
</comment>
<dbReference type="GO" id="GO:0017004">
    <property type="term" value="P:cytochrome complex assembly"/>
    <property type="evidence" value="ECO:0007669"/>
    <property type="project" value="UniProtKB-KW"/>
</dbReference>
<feature type="domain" description="Thioredoxin" evidence="4">
    <location>
        <begin position="18"/>
        <end position="158"/>
    </location>
</feature>
<keyword evidence="2" id="KW-0201">Cytochrome c-type biogenesis</keyword>
<dbReference type="PROSITE" id="PS00194">
    <property type="entry name" value="THIOREDOXIN_1"/>
    <property type="match status" value="1"/>
</dbReference>